<keyword evidence="2" id="KW-1185">Reference proteome</keyword>
<gene>
    <name evidence="1" type="ORF">GCM10009547_47380</name>
</gene>
<evidence type="ECO:0000313" key="2">
    <source>
        <dbReference type="Proteomes" id="UP001500957"/>
    </source>
</evidence>
<proteinExistence type="predicted"/>
<accession>A0ABN1HD09</accession>
<name>A0ABN1HD09_9ACTN</name>
<dbReference type="EMBL" id="BAAAHE010000054">
    <property type="protein sequence ID" value="GAA0637519.1"/>
    <property type="molecule type" value="Genomic_DNA"/>
</dbReference>
<protein>
    <recommendedName>
        <fullName evidence="3">Apea-like HEPN domain-containing protein</fullName>
    </recommendedName>
</protein>
<evidence type="ECO:0008006" key="3">
    <source>
        <dbReference type="Google" id="ProtNLM"/>
    </source>
</evidence>
<organism evidence="1 2">
    <name type="scientific">Sporichthya brevicatena</name>
    <dbReference type="NCBI Taxonomy" id="171442"/>
    <lineage>
        <taxon>Bacteria</taxon>
        <taxon>Bacillati</taxon>
        <taxon>Actinomycetota</taxon>
        <taxon>Actinomycetes</taxon>
        <taxon>Sporichthyales</taxon>
        <taxon>Sporichthyaceae</taxon>
        <taxon>Sporichthya</taxon>
    </lineage>
</organism>
<evidence type="ECO:0000313" key="1">
    <source>
        <dbReference type="EMBL" id="GAA0637519.1"/>
    </source>
</evidence>
<sequence>MDNSHVRFGVVLNHVAIDSDLPWQIGGWTLDRATRDEVDQFRELLIGFVSQPYAAGQPAQEFRLELEGNQVRPHPLAKEDWRYLVLRPTASAVHWQQLTEAARLANTELLVELWATQGPVRTSSGAPALGTMYDQSQCVRFFSSFRSAWPIPTARPDSGELHALVELRAALDQTQYADIARLISDFRTLDVVPDPARIKLLGYFGVIEGLLTHNPALGDASDSISKQLQRNLAIVNSILPDGFSTHLEEFAGATLSQVTSELYNYRSRIAHGGSGDRAVRWLTERRPPQTAEWADHDWMHSFVRHLTKCSLIAALTDPEACVQLRRRPA</sequence>
<reference evidence="1 2" key="1">
    <citation type="journal article" date="2019" name="Int. J. Syst. Evol. Microbiol.">
        <title>The Global Catalogue of Microorganisms (GCM) 10K type strain sequencing project: providing services to taxonomists for standard genome sequencing and annotation.</title>
        <authorList>
            <consortium name="The Broad Institute Genomics Platform"/>
            <consortium name="The Broad Institute Genome Sequencing Center for Infectious Disease"/>
            <person name="Wu L."/>
            <person name="Ma J."/>
        </authorList>
    </citation>
    <scope>NUCLEOTIDE SEQUENCE [LARGE SCALE GENOMIC DNA]</scope>
    <source>
        <strain evidence="1 2">JCM 10671</strain>
    </source>
</reference>
<comment type="caution">
    <text evidence="1">The sequence shown here is derived from an EMBL/GenBank/DDBJ whole genome shotgun (WGS) entry which is preliminary data.</text>
</comment>
<dbReference type="RefSeq" id="WP_344609510.1">
    <property type="nucleotide sequence ID" value="NZ_BAAAHE010000054.1"/>
</dbReference>
<dbReference type="Proteomes" id="UP001500957">
    <property type="component" value="Unassembled WGS sequence"/>
</dbReference>